<keyword evidence="16 18" id="KW-0326">Glycosidase</keyword>
<comment type="cofactor">
    <cofactor evidence="18">
        <name>[4Fe-4S] cluster</name>
        <dbReference type="ChEBI" id="CHEBI:49883"/>
    </cofactor>
    <text evidence="18">Binds 1 [4Fe-4S] cluster.</text>
</comment>
<dbReference type="GO" id="GO:0035485">
    <property type="term" value="F:adenine/guanine mispair binding"/>
    <property type="evidence" value="ECO:0007669"/>
    <property type="project" value="TreeGrafter"/>
</dbReference>
<evidence type="ECO:0000256" key="5">
    <source>
        <dbReference type="ARBA" id="ARBA00012045"/>
    </source>
</evidence>
<evidence type="ECO:0000256" key="12">
    <source>
        <dbReference type="ARBA" id="ARBA00023014"/>
    </source>
</evidence>
<feature type="compositionally biased region" description="Low complexity" evidence="19">
    <location>
        <begin position="433"/>
        <end position="445"/>
    </location>
</feature>
<comment type="caution">
    <text evidence="21">The sequence shown here is derived from an EMBL/GenBank/DDBJ whole genome shotgun (WGS) entry which is preliminary data.</text>
</comment>
<dbReference type="GO" id="GO:0006284">
    <property type="term" value="P:base-excision repair"/>
    <property type="evidence" value="ECO:0007669"/>
    <property type="project" value="UniProtKB-UniRule"/>
</dbReference>
<keyword evidence="8" id="KW-0479">Metal-binding</keyword>
<evidence type="ECO:0000256" key="13">
    <source>
        <dbReference type="ARBA" id="ARBA00023128"/>
    </source>
</evidence>
<evidence type="ECO:0000256" key="2">
    <source>
        <dbReference type="ARBA" id="ARBA00004123"/>
    </source>
</evidence>
<dbReference type="EMBL" id="BAABME010000289">
    <property type="protein sequence ID" value="GAA0141492.1"/>
    <property type="molecule type" value="Genomic_DNA"/>
</dbReference>
<dbReference type="InterPro" id="IPR004035">
    <property type="entry name" value="Endouclease-III_FeS-bd_BS"/>
</dbReference>
<dbReference type="GO" id="GO:0032357">
    <property type="term" value="F:oxidized purine DNA binding"/>
    <property type="evidence" value="ECO:0007669"/>
    <property type="project" value="TreeGrafter"/>
</dbReference>
<organism evidence="21 22">
    <name type="scientific">Lithospermum erythrorhizon</name>
    <name type="common">Purple gromwell</name>
    <name type="synonym">Lithospermum officinale var. erythrorhizon</name>
    <dbReference type="NCBI Taxonomy" id="34254"/>
    <lineage>
        <taxon>Eukaryota</taxon>
        <taxon>Viridiplantae</taxon>
        <taxon>Streptophyta</taxon>
        <taxon>Embryophyta</taxon>
        <taxon>Tracheophyta</taxon>
        <taxon>Spermatophyta</taxon>
        <taxon>Magnoliopsida</taxon>
        <taxon>eudicotyledons</taxon>
        <taxon>Gunneridae</taxon>
        <taxon>Pentapetalae</taxon>
        <taxon>asterids</taxon>
        <taxon>lamiids</taxon>
        <taxon>Boraginales</taxon>
        <taxon>Boraginaceae</taxon>
        <taxon>Boraginoideae</taxon>
        <taxon>Lithospermeae</taxon>
        <taxon>Lithospermum</taxon>
    </lineage>
</organism>
<keyword evidence="9 18" id="KW-0227">DNA damage</keyword>
<evidence type="ECO:0000256" key="11">
    <source>
        <dbReference type="ARBA" id="ARBA00023004"/>
    </source>
</evidence>
<dbReference type="SMART" id="SM00525">
    <property type="entry name" value="FES"/>
    <property type="match status" value="1"/>
</dbReference>
<feature type="domain" description="HhH-GPD" evidence="20">
    <location>
        <begin position="78"/>
        <end position="228"/>
    </location>
</feature>
<dbReference type="InterPro" id="IPR023170">
    <property type="entry name" value="HhH_base_excis_C"/>
</dbReference>
<dbReference type="EC" id="3.2.2.31" evidence="5 18"/>
<evidence type="ECO:0000313" key="21">
    <source>
        <dbReference type="EMBL" id="GAA0141492.1"/>
    </source>
</evidence>
<evidence type="ECO:0000256" key="18">
    <source>
        <dbReference type="RuleBase" id="RU365096"/>
    </source>
</evidence>
<evidence type="ECO:0000256" key="9">
    <source>
        <dbReference type="ARBA" id="ARBA00022763"/>
    </source>
</evidence>
<dbReference type="NCBIfam" id="TIGR01084">
    <property type="entry name" value="mutY"/>
    <property type="match status" value="1"/>
</dbReference>
<dbReference type="InterPro" id="IPR029119">
    <property type="entry name" value="MutY_C"/>
</dbReference>
<comment type="similarity">
    <text evidence="4 18">Belongs to the Nth/MutY family.</text>
</comment>
<dbReference type="Pfam" id="PF00730">
    <property type="entry name" value="HhH-GPD"/>
    <property type="match status" value="1"/>
</dbReference>
<dbReference type="Gene3D" id="1.10.1670.10">
    <property type="entry name" value="Helix-hairpin-Helix base-excision DNA repair enzymes (C-terminal)"/>
    <property type="match status" value="1"/>
</dbReference>
<evidence type="ECO:0000259" key="20">
    <source>
        <dbReference type="SMART" id="SM00478"/>
    </source>
</evidence>
<dbReference type="PANTHER" id="PTHR42944:SF1">
    <property type="entry name" value="ADENINE DNA GLYCOSYLASE"/>
    <property type="match status" value="1"/>
</dbReference>
<dbReference type="GO" id="GO:0005634">
    <property type="term" value="C:nucleus"/>
    <property type="evidence" value="ECO:0007669"/>
    <property type="project" value="UniProtKB-SubCell"/>
</dbReference>
<dbReference type="FunFam" id="3.90.79.10:FF:000026">
    <property type="entry name" value="Adenine DNA glycosylase"/>
    <property type="match status" value="1"/>
</dbReference>
<dbReference type="FunFam" id="1.10.340.30:FF:000002">
    <property type="entry name" value="Adenine DNA glycosylase"/>
    <property type="match status" value="1"/>
</dbReference>
<dbReference type="GO" id="GO:0046872">
    <property type="term" value="F:metal ion binding"/>
    <property type="evidence" value="ECO:0007669"/>
    <property type="project" value="UniProtKB-UniRule"/>
</dbReference>
<accession>A0AAV3NUT2</accession>
<evidence type="ECO:0000256" key="17">
    <source>
        <dbReference type="ARBA" id="ARBA00058024"/>
    </source>
</evidence>
<keyword evidence="13" id="KW-0496">Mitochondrion</keyword>
<evidence type="ECO:0000256" key="3">
    <source>
        <dbReference type="ARBA" id="ARBA00004173"/>
    </source>
</evidence>
<evidence type="ECO:0000256" key="19">
    <source>
        <dbReference type="SAM" id="MobiDB-lite"/>
    </source>
</evidence>
<reference evidence="21 22" key="1">
    <citation type="submission" date="2024-01" db="EMBL/GenBank/DDBJ databases">
        <title>The complete chloroplast genome sequence of Lithospermum erythrorhizon: insights into the phylogenetic relationship among Boraginaceae species and the maternal lineages of purple gromwells.</title>
        <authorList>
            <person name="Okada T."/>
            <person name="Watanabe K."/>
        </authorList>
    </citation>
    <scope>NUCLEOTIDE SEQUENCE [LARGE SCALE GENOMIC DNA]</scope>
</reference>
<comment type="function">
    <text evidence="18">Adenine glycosylase active on G-A mispairs.</text>
</comment>
<evidence type="ECO:0000256" key="8">
    <source>
        <dbReference type="ARBA" id="ARBA00022723"/>
    </source>
</evidence>
<dbReference type="GO" id="GO:0005739">
    <property type="term" value="C:mitochondrion"/>
    <property type="evidence" value="ECO:0007669"/>
    <property type="project" value="UniProtKB-SubCell"/>
</dbReference>
<dbReference type="Pfam" id="PF14815">
    <property type="entry name" value="NUDIX_4"/>
    <property type="match status" value="1"/>
</dbReference>
<dbReference type="SUPFAM" id="SSF55811">
    <property type="entry name" value="Nudix"/>
    <property type="match status" value="1"/>
</dbReference>
<comment type="subcellular location">
    <subcellularLocation>
        <location evidence="3">Mitochondrion</location>
    </subcellularLocation>
    <subcellularLocation>
        <location evidence="2">Nucleus</location>
    </subcellularLocation>
</comment>
<dbReference type="InterPro" id="IPR003265">
    <property type="entry name" value="HhH-GPD_domain"/>
</dbReference>
<evidence type="ECO:0000256" key="16">
    <source>
        <dbReference type="ARBA" id="ARBA00023295"/>
    </source>
</evidence>
<gene>
    <name evidence="21" type="ORF">LIER_02624</name>
</gene>
<evidence type="ECO:0000256" key="6">
    <source>
        <dbReference type="ARBA" id="ARBA00022023"/>
    </source>
</evidence>
<keyword evidence="7" id="KW-0004">4Fe-4S</keyword>
<dbReference type="GO" id="GO:0034039">
    <property type="term" value="F:8-oxo-7,8-dihydroguanine DNA N-glycosylase activity"/>
    <property type="evidence" value="ECO:0007669"/>
    <property type="project" value="TreeGrafter"/>
</dbReference>
<keyword evidence="14" id="KW-0234">DNA repair</keyword>
<dbReference type="CDD" id="cd03431">
    <property type="entry name" value="NUDIX_DNA_Glycosylase_C-MutY"/>
    <property type="match status" value="1"/>
</dbReference>
<keyword evidence="22" id="KW-1185">Reference proteome</keyword>
<dbReference type="InterPro" id="IPR005760">
    <property type="entry name" value="A/G_AdeGlyc_MutY"/>
</dbReference>
<comment type="catalytic activity">
    <reaction evidence="1 18">
        <text>Hydrolyzes free adenine bases from 7,8-dihydro-8-oxoguanine:adenine mismatched double-stranded DNA, leaving an apurinic site.</text>
        <dbReference type="EC" id="3.2.2.31"/>
    </reaction>
</comment>
<dbReference type="Gene3D" id="1.10.340.30">
    <property type="entry name" value="Hypothetical protein, domain 2"/>
    <property type="match status" value="1"/>
</dbReference>
<evidence type="ECO:0000256" key="10">
    <source>
        <dbReference type="ARBA" id="ARBA00022801"/>
    </source>
</evidence>
<keyword evidence="10" id="KW-0378">Hydrolase</keyword>
<comment type="function">
    <text evidence="17">Involved in oxidative DNA damage repair. Initiates repair of A*oxoG to C*G by removing the inappropriately paired adenine base from the DNA backbone. Possesses both adenine and 2-OH-A DNA glycosylase activities.</text>
</comment>
<name>A0AAV3NUT2_LITER</name>
<evidence type="ECO:0000256" key="15">
    <source>
        <dbReference type="ARBA" id="ARBA00023242"/>
    </source>
</evidence>
<dbReference type="SMART" id="SM00478">
    <property type="entry name" value="ENDO3c"/>
    <property type="match status" value="1"/>
</dbReference>
<dbReference type="SUPFAM" id="SSF48150">
    <property type="entry name" value="DNA-glycosylase"/>
    <property type="match status" value="1"/>
</dbReference>
<dbReference type="InterPro" id="IPR011257">
    <property type="entry name" value="DNA_glycosylase"/>
</dbReference>
<protein>
    <recommendedName>
        <fullName evidence="6 18">Adenine DNA glycosylase</fullName>
        <ecNumber evidence="5 18">3.2.2.31</ecNumber>
    </recommendedName>
</protein>
<sequence length="454" mass="51361">MSGSKKRARTLKAALKPNTPTPKCNDIEDLDFGKEQIVEIRECLLEWYDRNQRDLPWRRISIEDLEKRAYAVWVSEVMLQQTRVQTVVDYFNRWMDKWPTIYHLSTASIELVNQIWAGLGYYRRARFLLEGAKMIVEEGGEFPKTVPALRKVKGIGDYTAGAIASIAFNEVVPVVDGNVVRVIARLKAISANPKDKVTVNTFWKLAGELVDSCRPGDFNQALMELGATICTPLSPKCSSCPISSQCQAFSLTQHKESASVTDYPSKVIKPKQRHEWCAVTVVETQIAQELGLESSSKFLLVKRPNKGLLAGLWEFPSVILETETDLTVRREAVDKFMKSSLTLDHRKDYKILLREDVGEYIHVFSHIRLKMYIELLVLEVKDMKGKRSVSLKPHNIESVEWKYVDNQELTSMGLTSGVRKVYSMVQKYKESKLSSTSSSSGAKKNAGARKASKS</sequence>
<dbReference type="GO" id="GO:0006298">
    <property type="term" value="P:mismatch repair"/>
    <property type="evidence" value="ECO:0007669"/>
    <property type="project" value="TreeGrafter"/>
</dbReference>
<dbReference type="AlphaFoldDB" id="A0AAV3NUT2"/>
<dbReference type="GO" id="GO:0000701">
    <property type="term" value="F:purine-specific mismatch base pair DNA N-glycosylase activity"/>
    <property type="evidence" value="ECO:0007669"/>
    <property type="project" value="UniProtKB-EC"/>
</dbReference>
<dbReference type="PANTHER" id="PTHR42944">
    <property type="entry name" value="ADENINE DNA GLYCOSYLASE"/>
    <property type="match status" value="1"/>
</dbReference>
<dbReference type="InterPro" id="IPR015797">
    <property type="entry name" value="NUDIX_hydrolase-like_dom_sf"/>
</dbReference>
<dbReference type="CDD" id="cd00056">
    <property type="entry name" value="ENDO3c"/>
    <property type="match status" value="1"/>
</dbReference>
<dbReference type="GO" id="GO:0051539">
    <property type="term" value="F:4 iron, 4 sulfur cluster binding"/>
    <property type="evidence" value="ECO:0007669"/>
    <property type="project" value="UniProtKB-UniRule"/>
</dbReference>
<evidence type="ECO:0000256" key="14">
    <source>
        <dbReference type="ARBA" id="ARBA00023204"/>
    </source>
</evidence>
<evidence type="ECO:0000256" key="4">
    <source>
        <dbReference type="ARBA" id="ARBA00008343"/>
    </source>
</evidence>
<evidence type="ECO:0000256" key="7">
    <source>
        <dbReference type="ARBA" id="ARBA00022485"/>
    </source>
</evidence>
<dbReference type="PROSITE" id="PS00764">
    <property type="entry name" value="ENDONUCLEASE_III_1"/>
    <property type="match status" value="1"/>
</dbReference>
<dbReference type="InterPro" id="IPR003651">
    <property type="entry name" value="Endonuclease3_FeS-loop_motif"/>
</dbReference>
<proteinExistence type="inferred from homology"/>
<dbReference type="InterPro" id="IPR044298">
    <property type="entry name" value="MIG/MutY"/>
</dbReference>
<dbReference type="Gene3D" id="3.90.79.10">
    <property type="entry name" value="Nucleoside Triphosphate Pyrophosphohydrolase"/>
    <property type="match status" value="1"/>
</dbReference>
<evidence type="ECO:0000256" key="1">
    <source>
        <dbReference type="ARBA" id="ARBA00000843"/>
    </source>
</evidence>
<keyword evidence="11 18" id="KW-0408">Iron</keyword>
<keyword evidence="12" id="KW-0411">Iron-sulfur</keyword>
<keyword evidence="15" id="KW-0539">Nucleus</keyword>
<dbReference type="Proteomes" id="UP001454036">
    <property type="component" value="Unassembled WGS sequence"/>
</dbReference>
<feature type="region of interest" description="Disordered" evidence="19">
    <location>
        <begin position="430"/>
        <end position="454"/>
    </location>
</feature>
<evidence type="ECO:0000313" key="22">
    <source>
        <dbReference type="Proteomes" id="UP001454036"/>
    </source>
</evidence>
<dbReference type="FunFam" id="1.10.1670.10:FF:000002">
    <property type="entry name" value="Adenine DNA glycosylase"/>
    <property type="match status" value="1"/>
</dbReference>